<dbReference type="InterPro" id="IPR025714">
    <property type="entry name" value="Methyltranfer_dom"/>
</dbReference>
<dbReference type="SUPFAM" id="SSF53335">
    <property type="entry name" value="S-adenosyl-L-methionine-dependent methyltransferases"/>
    <property type="match status" value="1"/>
</dbReference>
<dbReference type="PANTHER" id="PTHR12496:SF0">
    <property type="entry name" value="METHYLTRANSFERASE DOMAIN-CONTAINING PROTEIN"/>
    <property type="match status" value="1"/>
</dbReference>
<reference evidence="2 3" key="1">
    <citation type="submission" date="2009-08" db="EMBL/GenBank/DDBJ databases">
        <title>The Genome Sequence of Spizellomyces punctatus strain DAOM BR117.</title>
        <authorList>
            <consortium name="The Broad Institute Genome Sequencing Platform"/>
            <person name="Russ C."/>
            <person name="Cuomo C."/>
            <person name="Shea T."/>
            <person name="Young S.K."/>
            <person name="Zeng Q."/>
            <person name="Koehrsen M."/>
            <person name="Haas B."/>
            <person name="Borodovsky M."/>
            <person name="Guigo R."/>
            <person name="Alvarado L."/>
            <person name="Berlin A."/>
            <person name="Bochicchio J."/>
            <person name="Borenstein D."/>
            <person name="Chapman S."/>
            <person name="Chen Z."/>
            <person name="Engels R."/>
            <person name="Freedman E."/>
            <person name="Gellesch M."/>
            <person name="Goldberg J."/>
            <person name="Griggs A."/>
            <person name="Gujja S."/>
            <person name="Heiman D."/>
            <person name="Hepburn T."/>
            <person name="Howarth C."/>
            <person name="Jen D."/>
            <person name="Larson L."/>
            <person name="Lewis B."/>
            <person name="Mehta T."/>
            <person name="Park D."/>
            <person name="Pearson M."/>
            <person name="Roberts A."/>
            <person name="Saif S."/>
            <person name="Shenoy N."/>
            <person name="Sisk P."/>
            <person name="Stolte C."/>
            <person name="Sykes S."/>
            <person name="Thomson T."/>
            <person name="Walk T."/>
            <person name="White J."/>
            <person name="Yandava C."/>
            <person name="Burger G."/>
            <person name="Gray M.W."/>
            <person name="Holland P.W.H."/>
            <person name="King N."/>
            <person name="Lang F.B.F."/>
            <person name="Roger A.J."/>
            <person name="Ruiz-Trillo I."/>
            <person name="Lander E."/>
            <person name="Nusbaum C."/>
        </authorList>
    </citation>
    <scope>NUCLEOTIDE SEQUENCE [LARGE SCALE GENOMIC DNA]</scope>
    <source>
        <strain evidence="2 3">DAOM BR117</strain>
    </source>
</reference>
<dbReference type="OMA" id="QVRMGRN"/>
<dbReference type="Gene3D" id="3.40.50.150">
    <property type="entry name" value="Vaccinia Virus protein VP39"/>
    <property type="match status" value="1"/>
</dbReference>
<dbReference type="GeneID" id="27686184"/>
<dbReference type="CDD" id="cd02440">
    <property type="entry name" value="AdoMet_MTases"/>
    <property type="match status" value="1"/>
</dbReference>
<dbReference type="STRING" id="645134.A0A0L0HL09"/>
<name>A0A0L0HL09_SPIPD</name>
<evidence type="ECO:0000313" key="3">
    <source>
        <dbReference type="Proteomes" id="UP000053201"/>
    </source>
</evidence>
<sequence>MSHPFLPFPFICPNSYIETLHTFIQTHKWLSEFYAIAFITTDYWNTGPIPPQWKILEWENDDTLCRVASEGFIKDEWPESLKQFVLEASRLGMKRDARNFEDVEFADISPRIAVGMNTKKVKETGPLASIIRTLSQTQHISHILDLGAGQGYLSSVLAYQYNLNVLAIDGSSSQIAGGRRRAENIKKRIGDGQGRLVFLERSVQEEEDLERFMGVGTNCFGEGRWGICGLHTCGDLASTTIRGFLTSRASVLVNVGCCYNKLTEKGFPMSQHYKSRNWTLSANLLMVACQAPSRWTTTSTTKMSFNNLYYRALLQDILVSNNYPTITSLRSLPQSAFTDFETYIRTALNRLQLPMPSTPLQVYLAKHQNARRQIAALWTLRALIADVVESFILMDRWSFGRELDGVKVFLEPVVDPVVSPRNMAIVFINERKQQE</sequence>
<evidence type="ECO:0000259" key="1">
    <source>
        <dbReference type="Pfam" id="PF13679"/>
    </source>
</evidence>
<dbReference type="Pfam" id="PF13679">
    <property type="entry name" value="Methyltransf_32"/>
    <property type="match status" value="1"/>
</dbReference>
<protein>
    <recommendedName>
        <fullName evidence="1">Methyltransferase domain-containing protein</fullName>
    </recommendedName>
</protein>
<dbReference type="OrthoDB" id="10258156at2759"/>
<gene>
    <name evidence="2" type="ORF">SPPG_02611</name>
</gene>
<dbReference type="AlphaFoldDB" id="A0A0L0HL09"/>
<proteinExistence type="predicted"/>
<dbReference type="PANTHER" id="PTHR12496">
    <property type="entry name" value="CGI-41 METHYLTRANSFERASE"/>
    <property type="match status" value="1"/>
</dbReference>
<dbReference type="RefSeq" id="XP_016610155.1">
    <property type="nucleotide sequence ID" value="XM_016750894.1"/>
</dbReference>
<dbReference type="EMBL" id="KQ257453">
    <property type="protein sequence ID" value="KND02116.1"/>
    <property type="molecule type" value="Genomic_DNA"/>
</dbReference>
<evidence type="ECO:0000313" key="2">
    <source>
        <dbReference type="EMBL" id="KND02116.1"/>
    </source>
</evidence>
<keyword evidence="3" id="KW-1185">Reference proteome</keyword>
<dbReference type="InterPro" id="IPR029063">
    <property type="entry name" value="SAM-dependent_MTases_sf"/>
</dbReference>
<feature type="domain" description="Methyltransferase" evidence="1">
    <location>
        <begin position="119"/>
        <end position="264"/>
    </location>
</feature>
<accession>A0A0L0HL09</accession>
<dbReference type="Proteomes" id="UP000053201">
    <property type="component" value="Unassembled WGS sequence"/>
</dbReference>
<organism evidence="2 3">
    <name type="scientific">Spizellomyces punctatus (strain DAOM BR117)</name>
    <dbReference type="NCBI Taxonomy" id="645134"/>
    <lineage>
        <taxon>Eukaryota</taxon>
        <taxon>Fungi</taxon>
        <taxon>Fungi incertae sedis</taxon>
        <taxon>Chytridiomycota</taxon>
        <taxon>Chytridiomycota incertae sedis</taxon>
        <taxon>Chytridiomycetes</taxon>
        <taxon>Spizellomycetales</taxon>
        <taxon>Spizellomycetaceae</taxon>
        <taxon>Spizellomyces</taxon>
    </lineage>
</organism>
<dbReference type="VEuPathDB" id="FungiDB:SPPG_02611"/>
<dbReference type="eggNOG" id="KOG2651">
    <property type="taxonomic scope" value="Eukaryota"/>
</dbReference>
<dbReference type="InterPro" id="IPR052220">
    <property type="entry name" value="METTL25"/>
</dbReference>
<dbReference type="InParanoid" id="A0A0L0HL09"/>